<gene>
    <name evidence="2" type="ORF">F2Q68_00020042</name>
</gene>
<feature type="compositionally biased region" description="Basic and acidic residues" evidence="1">
    <location>
        <begin position="1"/>
        <end position="23"/>
    </location>
</feature>
<reference evidence="2" key="1">
    <citation type="submission" date="2019-12" db="EMBL/GenBank/DDBJ databases">
        <title>Genome sequencing and annotation of Brassica cretica.</title>
        <authorList>
            <person name="Studholme D.J."/>
            <person name="Sarris P.F."/>
        </authorList>
    </citation>
    <scope>NUCLEOTIDE SEQUENCE</scope>
    <source>
        <strain evidence="2">PFS-001/15</strain>
        <tissue evidence="2">Leaf</tissue>
    </source>
</reference>
<evidence type="ECO:0000313" key="2">
    <source>
        <dbReference type="EMBL" id="KAF2536475.1"/>
    </source>
</evidence>
<comment type="caution">
    <text evidence="2">The sequence shown here is derived from an EMBL/GenBank/DDBJ whole genome shotgun (WGS) entry which is preliminary data.</text>
</comment>
<protein>
    <submittedName>
        <fullName evidence="2">Uncharacterized protein</fullName>
    </submittedName>
</protein>
<dbReference type="EMBL" id="QGKW02002228">
    <property type="protein sequence ID" value="KAF2536475.1"/>
    <property type="molecule type" value="Genomic_DNA"/>
</dbReference>
<evidence type="ECO:0000256" key="1">
    <source>
        <dbReference type="SAM" id="MobiDB-lite"/>
    </source>
</evidence>
<sequence length="136" mass="15111">MDTRQKDKEKEKEKDLPPGEKTPKVSGVDCEGRPGPADDPYGLVALAGSGIKSLALAGLIDGRISHLGLDFFRTDYENLLDQTWTVVKERYREDSGHEKMCGEWVIIDKVDSSSSLFESIKMVVRSLKEVGALDRL</sequence>
<organism evidence="2 3">
    <name type="scientific">Brassica cretica</name>
    <name type="common">Mustard</name>
    <dbReference type="NCBI Taxonomy" id="69181"/>
    <lineage>
        <taxon>Eukaryota</taxon>
        <taxon>Viridiplantae</taxon>
        <taxon>Streptophyta</taxon>
        <taxon>Embryophyta</taxon>
        <taxon>Tracheophyta</taxon>
        <taxon>Spermatophyta</taxon>
        <taxon>Magnoliopsida</taxon>
        <taxon>eudicotyledons</taxon>
        <taxon>Gunneridae</taxon>
        <taxon>Pentapetalae</taxon>
        <taxon>rosids</taxon>
        <taxon>malvids</taxon>
        <taxon>Brassicales</taxon>
        <taxon>Brassicaceae</taxon>
        <taxon>Brassiceae</taxon>
        <taxon>Brassica</taxon>
    </lineage>
</organism>
<proteinExistence type="predicted"/>
<dbReference type="Proteomes" id="UP000712281">
    <property type="component" value="Unassembled WGS sequence"/>
</dbReference>
<name>A0A8S9FRB9_BRACR</name>
<dbReference type="AlphaFoldDB" id="A0A8S9FRB9"/>
<evidence type="ECO:0000313" key="3">
    <source>
        <dbReference type="Proteomes" id="UP000712281"/>
    </source>
</evidence>
<accession>A0A8S9FRB9</accession>
<feature type="region of interest" description="Disordered" evidence="1">
    <location>
        <begin position="1"/>
        <end position="36"/>
    </location>
</feature>